<protein>
    <submittedName>
        <fullName evidence="1">Uncharacterized protein</fullName>
    </submittedName>
</protein>
<evidence type="ECO:0000313" key="2">
    <source>
        <dbReference type="Proteomes" id="UP000314294"/>
    </source>
</evidence>
<dbReference type="AlphaFoldDB" id="A0A4Z2JBA1"/>
<dbReference type="Proteomes" id="UP000314294">
    <property type="component" value="Unassembled WGS sequence"/>
</dbReference>
<organism evidence="1 2">
    <name type="scientific">Liparis tanakae</name>
    <name type="common">Tanaka's snailfish</name>
    <dbReference type="NCBI Taxonomy" id="230148"/>
    <lineage>
        <taxon>Eukaryota</taxon>
        <taxon>Metazoa</taxon>
        <taxon>Chordata</taxon>
        <taxon>Craniata</taxon>
        <taxon>Vertebrata</taxon>
        <taxon>Euteleostomi</taxon>
        <taxon>Actinopterygii</taxon>
        <taxon>Neopterygii</taxon>
        <taxon>Teleostei</taxon>
        <taxon>Neoteleostei</taxon>
        <taxon>Acanthomorphata</taxon>
        <taxon>Eupercaria</taxon>
        <taxon>Perciformes</taxon>
        <taxon>Cottioidei</taxon>
        <taxon>Cottales</taxon>
        <taxon>Liparidae</taxon>
        <taxon>Liparis</taxon>
    </lineage>
</organism>
<dbReference type="EMBL" id="SRLO01000011">
    <property type="protein sequence ID" value="TNN87400.1"/>
    <property type="molecule type" value="Genomic_DNA"/>
</dbReference>
<comment type="caution">
    <text evidence="1">The sequence shown here is derived from an EMBL/GenBank/DDBJ whole genome shotgun (WGS) entry which is preliminary data.</text>
</comment>
<evidence type="ECO:0000313" key="1">
    <source>
        <dbReference type="EMBL" id="TNN87400.1"/>
    </source>
</evidence>
<name>A0A4Z2JBA1_9TELE</name>
<keyword evidence="2" id="KW-1185">Reference proteome</keyword>
<sequence length="105" mass="11314">MLCSPGPSPQNTGLAVRNAVRVSDIPDVLAGYLCLHFPYCLKGCMERLQDASGSSHEAASSVASTVTTTSLSATFTLFFTRGEMKAAEEEWAKMARVPINDEEEI</sequence>
<accession>A0A4Z2JBA1</accession>
<gene>
    <name evidence="1" type="ORF">EYF80_002601</name>
</gene>
<reference evidence="1 2" key="1">
    <citation type="submission" date="2019-03" db="EMBL/GenBank/DDBJ databases">
        <title>First draft genome of Liparis tanakae, snailfish: a comprehensive survey of snailfish specific genes.</title>
        <authorList>
            <person name="Kim W."/>
            <person name="Song I."/>
            <person name="Jeong J.-H."/>
            <person name="Kim D."/>
            <person name="Kim S."/>
            <person name="Ryu S."/>
            <person name="Song J.Y."/>
            <person name="Lee S.K."/>
        </authorList>
    </citation>
    <scope>NUCLEOTIDE SEQUENCE [LARGE SCALE GENOMIC DNA]</scope>
    <source>
        <tissue evidence="1">Muscle</tissue>
    </source>
</reference>
<proteinExistence type="predicted"/>